<dbReference type="Gene3D" id="3.40.525.10">
    <property type="entry name" value="CRAL-TRIO lipid binding domain"/>
    <property type="match status" value="1"/>
</dbReference>
<organism evidence="3 4">
    <name type="scientific">Daucus carota subsp. sativus</name>
    <name type="common">Carrot</name>
    <dbReference type="NCBI Taxonomy" id="79200"/>
    <lineage>
        <taxon>Eukaryota</taxon>
        <taxon>Viridiplantae</taxon>
        <taxon>Streptophyta</taxon>
        <taxon>Embryophyta</taxon>
        <taxon>Tracheophyta</taxon>
        <taxon>Spermatophyta</taxon>
        <taxon>Magnoliopsida</taxon>
        <taxon>eudicotyledons</taxon>
        <taxon>Gunneridae</taxon>
        <taxon>Pentapetalae</taxon>
        <taxon>asterids</taxon>
        <taxon>campanulids</taxon>
        <taxon>Apiales</taxon>
        <taxon>Apiaceae</taxon>
        <taxon>Apioideae</taxon>
        <taxon>Scandiceae</taxon>
        <taxon>Daucinae</taxon>
        <taxon>Daucus</taxon>
        <taxon>Daucus sect. Daucus</taxon>
    </lineage>
</organism>
<dbReference type="KEGG" id="dcr:108225410"/>
<dbReference type="PANTHER" id="PTHR45824">
    <property type="entry name" value="GH16843P"/>
    <property type="match status" value="1"/>
</dbReference>
<dbReference type="InterPro" id="IPR036865">
    <property type="entry name" value="CRAL-TRIO_dom_sf"/>
</dbReference>
<dbReference type="Pfam" id="PF00650">
    <property type="entry name" value="CRAL_TRIO"/>
    <property type="match status" value="1"/>
</dbReference>
<evidence type="ECO:0000256" key="1">
    <source>
        <dbReference type="SAM" id="MobiDB-lite"/>
    </source>
</evidence>
<reference evidence="3" key="1">
    <citation type="journal article" date="2016" name="Nat. Genet.">
        <title>A high-quality carrot genome assembly provides new insights into carotenoid accumulation and asterid genome evolution.</title>
        <authorList>
            <person name="Iorizzo M."/>
            <person name="Ellison S."/>
            <person name="Senalik D."/>
            <person name="Zeng P."/>
            <person name="Satapoomin P."/>
            <person name="Huang J."/>
            <person name="Bowman M."/>
            <person name="Iovene M."/>
            <person name="Sanseverino W."/>
            <person name="Cavagnaro P."/>
            <person name="Yildiz M."/>
            <person name="Macko-Podgorni A."/>
            <person name="Moranska E."/>
            <person name="Grzebelus E."/>
            <person name="Grzebelus D."/>
            <person name="Ashrafi H."/>
            <person name="Zheng Z."/>
            <person name="Cheng S."/>
            <person name="Spooner D."/>
            <person name="Van Deynze A."/>
            <person name="Simon P."/>
        </authorList>
    </citation>
    <scope>NUCLEOTIDE SEQUENCE</scope>
    <source>
        <tissue evidence="3">Leaf</tissue>
    </source>
</reference>
<dbReference type="CDD" id="cd00170">
    <property type="entry name" value="SEC14"/>
    <property type="match status" value="1"/>
</dbReference>
<evidence type="ECO:0000259" key="2">
    <source>
        <dbReference type="PROSITE" id="PS50191"/>
    </source>
</evidence>
<dbReference type="InterPro" id="IPR011074">
    <property type="entry name" value="CRAL/TRIO_N_dom"/>
</dbReference>
<dbReference type="InterPro" id="IPR001251">
    <property type="entry name" value="CRAL-TRIO_dom"/>
</dbReference>
<dbReference type="FunFam" id="3.40.525.10:FF:000008">
    <property type="entry name" value="Phosphatidylinositol transfer protein 3"/>
    <property type="match status" value="1"/>
</dbReference>
<dbReference type="InterPro" id="IPR052578">
    <property type="entry name" value="PI_Transfer_CRAL-TRIO"/>
</dbReference>
<protein>
    <recommendedName>
        <fullName evidence="2">CRAL-TRIO domain-containing protein</fullName>
    </recommendedName>
</protein>
<reference evidence="3" key="2">
    <citation type="submission" date="2022-03" db="EMBL/GenBank/DDBJ databases">
        <title>Draft title - Genomic analysis of global carrot germplasm unveils the trajectory of domestication and the origin of high carotenoid orange carrot.</title>
        <authorList>
            <person name="Iorizzo M."/>
            <person name="Ellison S."/>
            <person name="Senalik D."/>
            <person name="Macko-Podgorni A."/>
            <person name="Grzebelus D."/>
            <person name="Bostan H."/>
            <person name="Rolling W."/>
            <person name="Curaba J."/>
            <person name="Simon P."/>
        </authorList>
    </citation>
    <scope>NUCLEOTIDE SEQUENCE</scope>
    <source>
        <tissue evidence="3">Leaf</tissue>
    </source>
</reference>
<dbReference type="Proteomes" id="UP000077755">
    <property type="component" value="Chromosome 6"/>
</dbReference>
<dbReference type="GO" id="GO:0008526">
    <property type="term" value="F:phosphatidylinositol transfer activity"/>
    <property type="evidence" value="ECO:0007669"/>
    <property type="project" value="TreeGrafter"/>
</dbReference>
<name>A0AAF0XE76_DAUCS</name>
<dbReference type="SMART" id="SM01100">
    <property type="entry name" value="CRAL_TRIO_N"/>
    <property type="match status" value="1"/>
</dbReference>
<evidence type="ECO:0000313" key="4">
    <source>
        <dbReference type="Proteomes" id="UP000077755"/>
    </source>
</evidence>
<feature type="region of interest" description="Disordered" evidence="1">
    <location>
        <begin position="260"/>
        <end position="293"/>
    </location>
</feature>
<dbReference type="AlphaFoldDB" id="A0AAF0XE76"/>
<dbReference type="SUPFAM" id="SSF46938">
    <property type="entry name" value="CRAL/TRIO N-terminal domain"/>
    <property type="match status" value="1"/>
</dbReference>
<accession>A0AAF0XE76</accession>
<proteinExistence type="predicted"/>
<evidence type="ECO:0000313" key="3">
    <source>
        <dbReference type="EMBL" id="WOH06298.1"/>
    </source>
</evidence>
<dbReference type="EMBL" id="CP093348">
    <property type="protein sequence ID" value="WOH06298.1"/>
    <property type="molecule type" value="Genomic_DNA"/>
</dbReference>
<dbReference type="PROSITE" id="PS50191">
    <property type="entry name" value="CRAL_TRIO"/>
    <property type="match status" value="1"/>
</dbReference>
<dbReference type="SUPFAM" id="SSF52087">
    <property type="entry name" value="CRAL/TRIO domain"/>
    <property type="match status" value="1"/>
</dbReference>
<sequence length="309" mass="35804">MSKKFRANAKEKIWSPEEQQSLICQIKKQIGPAADKYPTLFSEASMLRFLGANNWNIKKTTKMLKDAYKWRLVFKPEKIQWEDIAHEAETGEIYRADYFDKHGRSIVVMRPGYENSTSNEGKIKYLVYCIEKAIKKMGSGQDQMVWLIDFQGYTKSKLSLKITKDVAHILQNCYPERLGLAILYNPPKVFEAFYPMVRPIIDQKMYEKVKFVYSNDPQCRKLIESIFDMDKLESAFGGNNKVGFDYNTYAQRMKGEDMNMSDLNSGCPHSSDLPESLHEHSLTDGESESSEEYLHECHLNDEITLGQHQ</sequence>
<dbReference type="SMART" id="SM00516">
    <property type="entry name" value="SEC14"/>
    <property type="match status" value="1"/>
</dbReference>
<keyword evidence="4" id="KW-1185">Reference proteome</keyword>
<dbReference type="PANTHER" id="PTHR45824:SF18">
    <property type="entry name" value="OS01G0264700 PROTEIN"/>
    <property type="match status" value="1"/>
</dbReference>
<gene>
    <name evidence="3" type="ORF">DCAR_0625723</name>
</gene>
<feature type="domain" description="CRAL-TRIO" evidence="2">
    <location>
        <begin position="81"/>
        <end position="244"/>
    </location>
</feature>
<dbReference type="InterPro" id="IPR036273">
    <property type="entry name" value="CRAL/TRIO_N_dom_sf"/>
</dbReference>